<name>A0A917Q334_9BACI</name>
<reference evidence="1" key="1">
    <citation type="journal article" date="2014" name="Int. J. Syst. Evol. Microbiol.">
        <title>Complete genome sequence of Corynebacterium casei LMG S-19264T (=DSM 44701T), isolated from a smear-ripened cheese.</title>
        <authorList>
            <consortium name="US DOE Joint Genome Institute (JGI-PGF)"/>
            <person name="Walter F."/>
            <person name="Albersmeier A."/>
            <person name="Kalinowski J."/>
            <person name="Ruckert C."/>
        </authorList>
    </citation>
    <scope>NUCLEOTIDE SEQUENCE</scope>
    <source>
        <strain evidence="1">JCM 12580</strain>
    </source>
</reference>
<evidence type="ECO:0000313" key="1">
    <source>
        <dbReference type="EMBL" id="GGK08855.1"/>
    </source>
</evidence>
<protein>
    <submittedName>
        <fullName evidence="1">Uncharacterized protein</fullName>
    </submittedName>
</protein>
<proteinExistence type="predicted"/>
<dbReference type="AlphaFoldDB" id="A0A917Q334"/>
<organism evidence="1 2">
    <name type="scientific">Lentibacillus kapialis</name>
    <dbReference type="NCBI Taxonomy" id="340214"/>
    <lineage>
        <taxon>Bacteria</taxon>
        <taxon>Bacillati</taxon>
        <taxon>Bacillota</taxon>
        <taxon>Bacilli</taxon>
        <taxon>Bacillales</taxon>
        <taxon>Bacillaceae</taxon>
        <taxon>Lentibacillus</taxon>
    </lineage>
</organism>
<accession>A0A917Q334</accession>
<reference evidence="1" key="2">
    <citation type="submission" date="2020-09" db="EMBL/GenBank/DDBJ databases">
        <authorList>
            <person name="Sun Q."/>
            <person name="Ohkuma M."/>
        </authorList>
    </citation>
    <scope>NUCLEOTIDE SEQUENCE</scope>
    <source>
        <strain evidence="1">JCM 12580</strain>
    </source>
</reference>
<dbReference type="EMBL" id="BMNQ01000092">
    <property type="protein sequence ID" value="GGK08855.1"/>
    <property type="molecule type" value="Genomic_DNA"/>
</dbReference>
<gene>
    <name evidence="1" type="ORF">GCM10007063_34140</name>
</gene>
<dbReference type="Proteomes" id="UP000658382">
    <property type="component" value="Unassembled WGS sequence"/>
</dbReference>
<comment type="caution">
    <text evidence="1">The sequence shown here is derived from an EMBL/GenBank/DDBJ whole genome shotgun (WGS) entry which is preliminary data.</text>
</comment>
<keyword evidence="2" id="KW-1185">Reference proteome</keyword>
<sequence length="58" mass="6732">MTQTLEQLQQQLRSLRLSESAQHLPALVQQAESEDGCFCPTPRKGIFQNIKIYLSYHR</sequence>
<evidence type="ECO:0000313" key="2">
    <source>
        <dbReference type="Proteomes" id="UP000658382"/>
    </source>
</evidence>